<evidence type="ECO:0000313" key="2">
    <source>
        <dbReference type="EMBL" id="ANI31950.1"/>
    </source>
</evidence>
<proteinExistence type="predicted"/>
<dbReference type="EMBL" id="CP010029">
    <property type="protein sequence ID" value="ANI28920.1"/>
    <property type="molecule type" value="Genomic_DNA"/>
</dbReference>
<evidence type="ECO:0000313" key="1">
    <source>
        <dbReference type="EMBL" id="ANI28920.1"/>
    </source>
</evidence>
<dbReference type="InterPro" id="IPR003458">
    <property type="entry name" value="Phage_T4_Gp38_tail_assem"/>
</dbReference>
<accession>A0ABM6BHZ0</accession>
<sequence>MNYFYSPANNAAYPESLKTEYQAAQSWPEDAVKITDETYQTFFACASPAGKTRIAGKQGQPVWEDIPVYVPTDDELAARARRYRDAFIQATDPMMVSDYSIDDVPLTEEQRSELIATRLAFKQWPTLASWPLIELPVIAGLDKSRWLLTEAVNNGYVVPVWPPEFR</sequence>
<evidence type="ECO:0000313" key="3">
    <source>
        <dbReference type="Proteomes" id="UP000266744"/>
    </source>
</evidence>
<dbReference type="EMBL" id="CP010029">
    <property type="protein sequence ID" value="ANI31950.1"/>
    <property type="molecule type" value="Genomic_DNA"/>
</dbReference>
<reference evidence="1 3" key="1">
    <citation type="journal article" date="2016" name="Toxins">
        <title>The Draft Genome Sequence of the Yersinia entomophaga Entomopathogenic Type Strain MH96T.</title>
        <authorList>
            <person name="Hurst M.R."/>
            <person name="Beattie A."/>
            <person name="Altermann E."/>
            <person name="Moraga R.M."/>
            <person name="Harper L.A."/>
            <person name="Calder J."/>
            <person name="Laugraud A."/>
        </authorList>
    </citation>
    <scope>NUCLEOTIDE SEQUENCE [LARGE SCALE GENOMIC DNA]</scope>
    <source>
        <strain evidence="1 3">MH96</strain>
    </source>
</reference>
<name>A0ABM6BHZ0_YERET</name>
<dbReference type="RefSeq" id="WP_064513184.1">
    <property type="nucleotide sequence ID" value="NZ_CP010029.1"/>
</dbReference>
<gene>
    <name evidence="1" type="ORF">PL78_03565</name>
    <name evidence="2" type="ORF">PL78_19245</name>
</gene>
<keyword evidence="3" id="KW-1185">Reference proteome</keyword>
<dbReference type="Pfam" id="PF02413">
    <property type="entry name" value="Caudo_TAP"/>
    <property type="match status" value="1"/>
</dbReference>
<protein>
    <recommendedName>
        <fullName evidence="4">Tail fiber assembly protein</fullName>
    </recommendedName>
</protein>
<evidence type="ECO:0008006" key="4">
    <source>
        <dbReference type="Google" id="ProtNLM"/>
    </source>
</evidence>
<dbReference type="Proteomes" id="UP000266744">
    <property type="component" value="Chromosome"/>
</dbReference>
<organism evidence="1 3">
    <name type="scientific">Yersinia entomophaga</name>
    <dbReference type="NCBI Taxonomy" id="935293"/>
    <lineage>
        <taxon>Bacteria</taxon>
        <taxon>Pseudomonadati</taxon>
        <taxon>Pseudomonadota</taxon>
        <taxon>Gammaproteobacteria</taxon>
        <taxon>Enterobacterales</taxon>
        <taxon>Yersiniaceae</taxon>
        <taxon>Yersinia</taxon>
    </lineage>
</organism>